<dbReference type="EMBL" id="VJMJ01000087">
    <property type="protein sequence ID" value="KAF0736889.1"/>
    <property type="molecule type" value="Genomic_DNA"/>
</dbReference>
<sequence length="438" mass="49099">MLRSVWSQPSLSADWSGDYDEKSAEWFELFLDLLMVTACSSVAETLKEDLTLHGLIYFVFLTSAYTVSWTLYTGFHARFNEKSLLHYLFLYVWLVGLGGMVLAGEPGVTFTIGLILIRAAQLMMYSAVYFLLRRARPQAFIDIVFLSVNLGILCISLLLPSSWTIPCYVVVLLLEAFGRLIVAERQWFLKPGHSLPANIDHMNERYGCLVMVVLGESIVSIIINFHDPALLTLRVFFMMHLALLVIFSMALFYFTIQPPREFHAMRRSRYTGIAFGWMHLPLFPSLLAIGVSLKLVTAAVLADKPLLASHTWWLFSSIAASMAIMVIIRLLHFGGRHPSSFDPIHIKRIKYVWWAVICASPLFPLICAASLVSASGDSIDPIHALVVATAFNVAWILAESAMMHQLLKLGYGQLSGEEPTESSQPKETSRLLASQSQE</sequence>
<evidence type="ECO:0000256" key="1">
    <source>
        <dbReference type="SAM" id="MobiDB-lite"/>
    </source>
</evidence>
<keyword evidence="2" id="KW-0812">Transmembrane</keyword>
<feature type="transmembrane region" description="Helical" evidence="2">
    <location>
        <begin position="110"/>
        <end position="132"/>
    </location>
</feature>
<dbReference type="AlphaFoldDB" id="A0A6G0X9W3"/>
<feature type="transmembrane region" description="Helical" evidence="2">
    <location>
        <begin position="277"/>
        <end position="300"/>
    </location>
</feature>
<feature type="transmembrane region" description="Helical" evidence="2">
    <location>
        <begin position="165"/>
        <end position="182"/>
    </location>
</feature>
<protein>
    <submittedName>
        <fullName evidence="3">Uncharacterized protein</fullName>
    </submittedName>
</protein>
<feature type="transmembrane region" description="Helical" evidence="2">
    <location>
        <begin position="312"/>
        <end position="331"/>
    </location>
</feature>
<dbReference type="PANTHER" id="PTHR36840:SF1">
    <property type="entry name" value="BLL5714 PROTEIN"/>
    <property type="match status" value="1"/>
</dbReference>
<feature type="transmembrane region" description="Helical" evidence="2">
    <location>
        <begin position="54"/>
        <end position="72"/>
    </location>
</feature>
<dbReference type="InterPro" id="IPR010640">
    <property type="entry name" value="Low_temperature_requirement_A"/>
</dbReference>
<accession>A0A6G0X9W3</accession>
<organism evidence="3 4">
    <name type="scientific">Aphanomyces euteiches</name>
    <dbReference type="NCBI Taxonomy" id="100861"/>
    <lineage>
        <taxon>Eukaryota</taxon>
        <taxon>Sar</taxon>
        <taxon>Stramenopiles</taxon>
        <taxon>Oomycota</taxon>
        <taxon>Saprolegniomycetes</taxon>
        <taxon>Saprolegniales</taxon>
        <taxon>Verrucalvaceae</taxon>
        <taxon>Aphanomyces</taxon>
    </lineage>
</organism>
<feature type="transmembrane region" description="Helical" evidence="2">
    <location>
        <begin position="203"/>
        <end position="223"/>
    </location>
</feature>
<keyword evidence="2" id="KW-0472">Membrane</keyword>
<keyword evidence="4" id="KW-1185">Reference proteome</keyword>
<feature type="transmembrane region" description="Helical" evidence="2">
    <location>
        <begin position="139"/>
        <end position="159"/>
    </location>
</feature>
<dbReference type="Proteomes" id="UP000481153">
    <property type="component" value="Unassembled WGS sequence"/>
</dbReference>
<keyword evidence="2" id="KW-1133">Transmembrane helix</keyword>
<evidence type="ECO:0000256" key="2">
    <source>
        <dbReference type="SAM" id="Phobius"/>
    </source>
</evidence>
<feature type="transmembrane region" description="Helical" evidence="2">
    <location>
        <begin position="235"/>
        <end position="256"/>
    </location>
</feature>
<feature type="region of interest" description="Disordered" evidence="1">
    <location>
        <begin position="416"/>
        <end position="438"/>
    </location>
</feature>
<feature type="transmembrane region" description="Helical" evidence="2">
    <location>
        <begin position="84"/>
        <end position="104"/>
    </location>
</feature>
<comment type="caution">
    <text evidence="3">The sequence shown here is derived from an EMBL/GenBank/DDBJ whole genome shotgun (WGS) entry which is preliminary data.</text>
</comment>
<reference evidence="3 4" key="1">
    <citation type="submission" date="2019-07" db="EMBL/GenBank/DDBJ databases">
        <title>Genomics analysis of Aphanomyces spp. identifies a new class of oomycete effector associated with host adaptation.</title>
        <authorList>
            <person name="Gaulin E."/>
        </authorList>
    </citation>
    <scope>NUCLEOTIDE SEQUENCE [LARGE SCALE GENOMIC DNA]</scope>
    <source>
        <strain evidence="3 4">ATCC 201684</strain>
    </source>
</reference>
<dbReference type="Pfam" id="PF06772">
    <property type="entry name" value="LtrA"/>
    <property type="match status" value="1"/>
</dbReference>
<feature type="transmembrane region" description="Helical" evidence="2">
    <location>
        <begin position="381"/>
        <end position="398"/>
    </location>
</feature>
<feature type="compositionally biased region" description="Polar residues" evidence="1">
    <location>
        <begin position="421"/>
        <end position="438"/>
    </location>
</feature>
<dbReference type="VEuPathDB" id="FungiDB:AeMF1_012644"/>
<feature type="transmembrane region" description="Helical" evidence="2">
    <location>
        <begin position="351"/>
        <end position="375"/>
    </location>
</feature>
<evidence type="ECO:0000313" key="3">
    <source>
        <dbReference type="EMBL" id="KAF0736889.1"/>
    </source>
</evidence>
<evidence type="ECO:0000313" key="4">
    <source>
        <dbReference type="Proteomes" id="UP000481153"/>
    </source>
</evidence>
<proteinExistence type="predicted"/>
<name>A0A6G0X9W3_9STRA</name>
<gene>
    <name evidence="3" type="ORF">Ae201684_007043</name>
</gene>
<dbReference type="PANTHER" id="PTHR36840">
    <property type="entry name" value="BLL5714 PROTEIN"/>
    <property type="match status" value="1"/>
</dbReference>